<feature type="transmembrane region" description="Helical" evidence="7">
    <location>
        <begin position="164"/>
        <end position="182"/>
    </location>
</feature>
<dbReference type="CDD" id="cd18549">
    <property type="entry name" value="ABC_6TM_YwjA_like"/>
    <property type="match status" value="1"/>
</dbReference>
<dbReference type="EMBL" id="LHUR01000009">
    <property type="protein sequence ID" value="KOA21319.1"/>
    <property type="molecule type" value="Genomic_DNA"/>
</dbReference>
<dbReference type="InterPro" id="IPR003439">
    <property type="entry name" value="ABC_transporter-like_ATP-bd"/>
</dbReference>
<dbReference type="Proteomes" id="UP000037043">
    <property type="component" value="Unassembled WGS sequence"/>
</dbReference>
<dbReference type="Gene3D" id="1.20.1560.10">
    <property type="entry name" value="ABC transporter type 1, transmembrane domain"/>
    <property type="match status" value="1"/>
</dbReference>
<dbReference type="SMART" id="SM00382">
    <property type="entry name" value="AAA"/>
    <property type="match status" value="1"/>
</dbReference>
<dbReference type="EC" id="3.6.3.-" evidence="10"/>
<dbReference type="InterPro" id="IPR027417">
    <property type="entry name" value="P-loop_NTPase"/>
</dbReference>
<evidence type="ECO:0000256" key="6">
    <source>
        <dbReference type="ARBA" id="ARBA00023136"/>
    </source>
</evidence>
<keyword evidence="5 7" id="KW-1133">Transmembrane helix</keyword>
<dbReference type="PANTHER" id="PTHR43394:SF1">
    <property type="entry name" value="ATP-BINDING CASSETTE SUB-FAMILY B MEMBER 10, MITOCHONDRIAL"/>
    <property type="match status" value="1"/>
</dbReference>
<dbReference type="Pfam" id="PF00664">
    <property type="entry name" value="ABC_membrane"/>
    <property type="match status" value="1"/>
</dbReference>
<comment type="caution">
    <text evidence="10">The sequence shown here is derived from an EMBL/GenBank/DDBJ whole genome shotgun (WGS) entry which is preliminary data.</text>
</comment>
<dbReference type="SUPFAM" id="SSF52540">
    <property type="entry name" value="P-loop containing nucleoside triphosphate hydrolases"/>
    <property type="match status" value="1"/>
</dbReference>
<evidence type="ECO:0000256" key="1">
    <source>
        <dbReference type="ARBA" id="ARBA00004651"/>
    </source>
</evidence>
<comment type="subcellular location">
    <subcellularLocation>
        <location evidence="1">Cell membrane</location>
        <topology evidence="1">Multi-pass membrane protein</topology>
    </subcellularLocation>
</comment>
<dbReference type="PANTHER" id="PTHR43394">
    <property type="entry name" value="ATP-DEPENDENT PERMEASE MDL1, MITOCHONDRIAL"/>
    <property type="match status" value="1"/>
</dbReference>
<proteinExistence type="predicted"/>
<keyword evidence="4 10" id="KW-0067">ATP-binding</keyword>
<dbReference type="InterPro" id="IPR017871">
    <property type="entry name" value="ABC_transporter-like_CS"/>
</dbReference>
<feature type="domain" description="ABC transporter" evidence="8">
    <location>
        <begin position="339"/>
        <end position="573"/>
    </location>
</feature>
<reference evidence="11" key="1">
    <citation type="submission" date="2015-08" db="EMBL/GenBank/DDBJ databases">
        <title>Genome sequence of the strict anaerobe Clostridium homopropionicum LuHBu1 (DSM 5847T).</title>
        <authorList>
            <person name="Poehlein A."/>
            <person name="Beck M."/>
            <person name="Schiel-Bengelsdorf B."/>
            <person name="Bengelsdorf F.R."/>
            <person name="Daniel R."/>
            <person name="Duerre P."/>
        </authorList>
    </citation>
    <scope>NUCLEOTIDE SEQUENCE [LARGE SCALE GENOMIC DNA]</scope>
    <source>
        <strain evidence="11">DSM 5847</strain>
    </source>
</reference>
<dbReference type="SUPFAM" id="SSF90123">
    <property type="entry name" value="ABC transporter transmembrane region"/>
    <property type="match status" value="1"/>
</dbReference>
<dbReference type="GO" id="GO:0015421">
    <property type="term" value="F:ABC-type oligopeptide transporter activity"/>
    <property type="evidence" value="ECO:0007669"/>
    <property type="project" value="TreeGrafter"/>
</dbReference>
<dbReference type="Pfam" id="PF00005">
    <property type="entry name" value="ABC_tran"/>
    <property type="match status" value="1"/>
</dbReference>
<gene>
    <name evidence="10" type="ORF">CLHOM_02460</name>
</gene>
<organism evidence="10 11">
    <name type="scientific">Clostridium homopropionicum DSM 5847</name>
    <dbReference type="NCBI Taxonomy" id="1121318"/>
    <lineage>
        <taxon>Bacteria</taxon>
        <taxon>Bacillati</taxon>
        <taxon>Bacillota</taxon>
        <taxon>Clostridia</taxon>
        <taxon>Eubacteriales</taxon>
        <taxon>Clostridiaceae</taxon>
        <taxon>Clostridium</taxon>
    </lineage>
</organism>
<evidence type="ECO:0000313" key="10">
    <source>
        <dbReference type="EMBL" id="KOA21319.1"/>
    </source>
</evidence>
<protein>
    <submittedName>
        <fullName evidence="10">Putative multidrug export ATP-binding/permease protein</fullName>
        <ecNumber evidence="10">3.6.3.-</ecNumber>
    </submittedName>
</protein>
<dbReference type="FunFam" id="3.40.50.300:FF:000218">
    <property type="entry name" value="Multidrug ABC transporter ATP-binding protein"/>
    <property type="match status" value="1"/>
</dbReference>
<name>A0A0L6ZEB0_9CLOT</name>
<feature type="domain" description="ABC transmembrane type-1" evidence="9">
    <location>
        <begin position="22"/>
        <end position="305"/>
    </location>
</feature>
<dbReference type="InterPro" id="IPR011527">
    <property type="entry name" value="ABC1_TM_dom"/>
</dbReference>
<dbReference type="InterPro" id="IPR039421">
    <property type="entry name" value="Type_1_exporter"/>
</dbReference>
<dbReference type="PROSITE" id="PS50893">
    <property type="entry name" value="ABC_TRANSPORTER_2"/>
    <property type="match status" value="1"/>
</dbReference>
<dbReference type="PROSITE" id="PS00211">
    <property type="entry name" value="ABC_TRANSPORTER_1"/>
    <property type="match status" value="1"/>
</dbReference>
<evidence type="ECO:0000256" key="7">
    <source>
        <dbReference type="SAM" id="Phobius"/>
    </source>
</evidence>
<dbReference type="PATRIC" id="fig|1121318.3.peg.245"/>
<accession>A0A0L6ZEB0</accession>
<evidence type="ECO:0000256" key="4">
    <source>
        <dbReference type="ARBA" id="ARBA00022840"/>
    </source>
</evidence>
<feature type="transmembrane region" description="Helical" evidence="7">
    <location>
        <begin position="16"/>
        <end position="43"/>
    </location>
</feature>
<dbReference type="GO" id="GO:0005886">
    <property type="term" value="C:plasma membrane"/>
    <property type="evidence" value="ECO:0007669"/>
    <property type="project" value="UniProtKB-SubCell"/>
</dbReference>
<feature type="transmembrane region" description="Helical" evidence="7">
    <location>
        <begin position="252"/>
        <end position="273"/>
    </location>
</feature>
<dbReference type="GO" id="GO:0016887">
    <property type="term" value="F:ATP hydrolysis activity"/>
    <property type="evidence" value="ECO:0007669"/>
    <property type="project" value="InterPro"/>
</dbReference>
<evidence type="ECO:0000313" key="11">
    <source>
        <dbReference type="Proteomes" id="UP000037043"/>
    </source>
</evidence>
<keyword evidence="11" id="KW-1185">Reference proteome</keyword>
<keyword evidence="10" id="KW-0378">Hydrolase</keyword>
<evidence type="ECO:0000256" key="5">
    <source>
        <dbReference type="ARBA" id="ARBA00022989"/>
    </source>
</evidence>
<feature type="transmembrane region" description="Helical" evidence="7">
    <location>
        <begin position="55"/>
        <end position="76"/>
    </location>
</feature>
<keyword evidence="3" id="KW-0547">Nucleotide-binding</keyword>
<dbReference type="PROSITE" id="PS50929">
    <property type="entry name" value="ABC_TM1F"/>
    <property type="match status" value="1"/>
</dbReference>
<dbReference type="STRING" id="36844.SAMN04488501_12710"/>
<dbReference type="Gene3D" id="3.40.50.300">
    <property type="entry name" value="P-loop containing nucleotide triphosphate hydrolases"/>
    <property type="match status" value="1"/>
</dbReference>
<evidence type="ECO:0000256" key="2">
    <source>
        <dbReference type="ARBA" id="ARBA00022692"/>
    </source>
</evidence>
<dbReference type="CDD" id="cd03251">
    <property type="entry name" value="ABCC_MsbA"/>
    <property type="match status" value="1"/>
</dbReference>
<dbReference type="InterPro" id="IPR003593">
    <property type="entry name" value="AAA+_ATPase"/>
</dbReference>
<keyword evidence="2 7" id="KW-0812">Transmembrane</keyword>
<evidence type="ECO:0000259" key="9">
    <source>
        <dbReference type="PROSITE" id="PS50929"/>
    </source>
</evidence>
<keyword evidence="6 7" id="KW-0472">Membrane</keyword>
<dbReference type="GO" id="GO:0005524">
    <property type="term" value="F:ATP binding"/>
    <property type="evidence" value="ECO:0007669"/>
    <property type="project" value="UniProtKB-KW"/>
</dbReference>
<evidence type="ECO:0000259" key="8">
    <source>
        <dbReference type="PROSITE" id="PS50893"/>
    </source>
</evidence>
<feature type="transmembrane region" description="Helical" evidence="7">
    <location>
        <begin position="141"/>
        <end position="158"/>
    </location>
</feature>
<dbReference type="AlphaFoldDB" id="A0A0L6ZEB0"/>
<dbReference type="RefSeq" id="WP_052219867.1">
    <property type="nucleotide sequence ID" value="NZ_LHUR01000009.1"/>
</dbReference>
<dbReference type="InterPro" id="IPR036640">
    <property type="entry name" value="ABC1_TM_sf"/>
</dbReference>
<sequence>MNSIKKFISYYNPYKFLFFSDMFCSLILSGIDLLFPLVVRYLLNDVYTMPDRSKIIHYVLLVGSILLVLYIVRYFCQYFITSWGHIMGAKMEADMRKDIFDHLQKLSFSYYDEHNTGKLMSRIVTDLFDISELAHHGPEDVFISIVKITGSFIILLSINAKLTLILLFFTFAMLVFSYSYNIKMRNVFKKNREKIANVNAQIQDSLSGIRVVKSFANEDIESSKFKKGNEEFLETKEDSYFIMGKFFSGNSFFQGILYLSVILLGGIFISLGTLKTSDLVIYILYINIFLNPIEKLINFTEQFQRGITGFERFLEIINTKPDIEDKENTVELTNPKGDIEFKNVSFSYNDKHTVLNNLNIKIPSGKTIALVGPSGGGKTTFCSLIPRFYEINEGSLTIDNTDIRDIRLKSLRNSIGIVQQDVYMFAGTVKENIAYGKPDASDEEIFEAAKKANIHDFIMSLSDGYDTYVGERGVKLSGGQKQRLSIARVFLKNPPILILDEATSALDNESEKFIQNSLEELSKNRTTLVIAHRLSTIRNADEIIVLTDEGVKEKGTHEELIDMDGVYAYLYNMQFEDIPQNEI</sequence>
<evidence type="ECO:0000256" key="3">
    <source>
        <dbReference type="ARBA" id="ARBA00022741"/>
    </source>
</evidence>